<evidence type="ECO:0000256" key="9">
    <source>
        <dbReference type="ARBA" id="ARBA00023239"/>
    </source>
</evidence>
<evidence type="ECO:0000256" key="4">
    <source>
        <dbReference type="ARBA" id="ARBA00022432"/>
    </source>
</evidence>
<evidence type="ECO:0000256" key="1">
    <source>
        <dbReference type="ARBA" id="ARBA00001966"/>
    </source>
</evidence>
<dbReference type="GO" id="GO:0006094">
    <property type="term" value="P:gluconeogenesis"/>
    <property type="evidence" value="ECO:0007669"/>
    <property type="project" value="UniProtKB-KW"/>
</dbReference>
<gene>
    <name evidence="14" type="ORF">G8759_29220</name>
</gene>
<comment type="pathway">
    <text evidence="2">Carbohydrate biosynthesis; gluconeogenesis.</text>
</comment>
<dbReference type="EMBL" id="CP050063">
    <property type="protein sequence ID" value="QIP16435.1"/>
    <property type="molecule type" value="Genomic_DNA"/>
</dbReference>
<dbReference type="PANTHER" id="PTHR30182:SF1">
    <property type="entry name" value="L-SERINE DEHYDRATASE 1"/>
    <property type="match status" value="1"/>
</dbReference>
<keyword evidence="4 11" id="KW-0312">Gluconeogenesis</keyword>
<keyword evidence="7 11" id="KW-0408">Iron</keyword>
<dbReference type="KEGG" id="spib:G8759_29220"/>
<keyword evidence="5 11" id="KW-0004">4Fe-4S</keyword>
<keyword evidence="6 11" id="KW-0479">Metal-binding</keyword>
<evidence type="ECO:0000256" key="5">
    <source>
        <dbReference type="ARBA" id="ARBA00022485"/>
    </source>
</evidence>
<evidence type="ECO:0000259" key="13">
    <source>
        <dbReference type="Pfam" id="PF03315"/>
    </source>
</evidence>
<keyword evidence="8 11" id="KW-0411">Iron-sulfur</keyword>
<protein>
    <recommendedName>
        <fullName evidence="11">L-serine dehydratase</fullName>
        <ecNumber evidence="11">4.3.1.17</ecNumber>
    </recommendedName>
</protein>
<dbReference type="Proteomes" id="UP000501802">
    <property type="component" value="Chromosome"/>
</dbReference>
<feature type="domain" description="Serine dehydratase-like alpha subunit" evidence="12">
    <location>
        <begin position="189"/>
        <end position="454"/>
    </location>
</feature>
<comment type="catalytic activity">
    <reaction evidence="10 11">
        <text>L-serine = pyruvate + NH4(+)</text>
        <dbReference type="Rhea" id="RHEA:19169"/>
        <dbReference type="ChEBI" id="CHEBI:15361"/>
        <dbReference type="ChEBI" id="CHEBI:28938"/>
        <dbReference type="ChEBI" id="CHEBI:33384"/>
        <dbReference type="EC" id="4.3.1.17"/>
    </reaction>
</comment>
<dbReference type="InterPro" id="IPR029009">
    <property type="entry name" value="ASB_dom_sf"/>
</dbReference>
<dbReference type="InterPro" id="IPR005131">
    <property type="entry name" value="Ser_deHydtase_bsu"/>
</dbReference>
<evidence type="ECO:0000313" key="14">
    <source>
        <dbReference type="EMBL" id="QIP16435.1"/>
    </source>
</evidence>
<dbReference type="InterPro" id="IPR004644">
    <property type="entry name" value="Fe-S_L-Ser_mono"/>
</dbReference>
<dbReference type="GO" id="GO:0046872">
    <property type="term" value="F:metal ion binding"/>
    <property type="evidence" value="ECO:0007669"/>
    <property type="project" value="UniProtKB-KW"/>
</dbReference>
<dbReference type="AlphaFoldDB" id="A0A6G9AVW5"/>
<evidence type="ECO:0000256" key="8">
    <source>
        <dbReference type="ARBA" id="ARBA00023014"/>
    </source>
</evidence>
<dbReference type="GO" id="GO:0051539">
    <property type="term" value="F:4 iron, 4 sulfur cluster binding"/>
    <property type="evidence" value="ECO:0007669"/>
    <property type="project" value="UniProtKB-UniRule"/>
</dbReference>
<evidence type="ECO:0000259" key="12">
    <source>
        <dbReference type="Pfam" id="PF03313"/>
    </source>
</evidence>
<comment type="cofactor">
    <cofactor evidence="1 11">
        <name>[4Fe-4S] cluster</name>
        <dbReference type="ChEBI" id="CHEBI:49883"/>
    </cofactor>
</comment>
<evidence type="ECO:0000256" key="6">
    <source>
        <dbReference type="ARBA" id="ARBA00022723"/>
    </source>
</evidence>
<organism evidence="14 15">
    <name type="scientific">Spirosoma aureum</name>
    <dbReference type="NCBI Taxonomy" id="2692134"/>
    <lineage>
        <taxon>Bacteria</taxon>
        <taxon>Pseudomonadati</taxon>
        <taxon>Bacteroidota</taxon>
        <taxon>Cytophagia</taxon>
        <taxon>Cytophagales</taxon>
        <taxon>Cytophagaceae</taxon>
        <taxon>Spirosoma</taxon>
    </lineage>
</organism>
<keyword evidence="9 11" id="KW-0456">Lyase</keyword>
<evidence type="ECO:0000256" key="10">
    <source>
        <dbReference type="ARBA" id="ARBA00049406"/>
    </source>
</evidence>
<dbReference type="Pfam" id="PF03315">
    <property type="entry name" value="SDH_beta"/>
    <property type="match status" value="1"/>
</dbReference>
<dbReference type="InterPro" id="IPR005130">
    <property type="entry name" value="Ser_deHydtase-like_asu"/>
</dbReference>
<reference evidence="14 15" key="1">
    <citation type="submission" date="2020-03" db="EMBL/GenBank/DDBJ databases">
        <authorList>
            <person name="Kim M.K."/>
        </authorList>
    </citation>
    <scope>NUCLEOTIDE SEQUENCE [LARGE SCALE GENOMIC DNA]</scope>
    <source>
        <strain evidence="14 15">BT328</strain>
    </source>
</reference>
<evidence type="ECO:0000256" key="3">
    <source>
        <dbReference type="ARBA" id="ARBA00008636"/>
    </source>
</evidence>
<dbReference type="SUPFAM" id="SSF143548">
    <property type="entry name" value="Serine metabolism enzymes domain"/>
    <property type="match status" value="1"/>
</dbReference>
<evidence type="ECO:0000256" key="7">
    <source>
        <dbReference type="ARBA" id="ARBA00023004"/>
    </source>
</evidence>
<evidence type="ECO:0000256" key="2">
    <source>
        <dbReference type="ARBA" id="ARBA00004742"/>
    </source>
</evidence>
<dbReference type="PANTHER" id="PTHR30182">
    <property type="entry name" value="L-SERINE DEHYDRATASE"/>
    <property type="match status" value="1"/>
</dbReference>
<dbReference type="Pfam" id="PF03313">
    <property type="entry name" value="SDH_alpha"/>
    <property type="match status" value="1"/>
</dbReference>
<proteinExistence type="inferred from homology"/>
<evidence type="ECO:0000256" key="11">
    <source>
        <dbReference type="RuleBase" id="RU366059"/>
    </source>
</evidence>
<dbReference type="GO" id="GO:0003941">
    <property type="term" value="F:L-serine ammonia-lyase activity"/>
    <property type="evidence" value="ECO:0007669"/>
    <property type="project" value="UniProtKB-UniRule"/>
</dbReference>
<dbReference type="InterPro" id="IPR051318">
    <property type="entry name" value="Fe-S_L-Ser"/>
</dbReference>
<dbReference type="RefSeq" id="WP_167216339.1">
    <property type="nucleotide sequence ID" value="NZ_CP050063.1"/>
</dbReference>
<feature type="domain" description="Serine dehydratase beta chain" evidence="13">
    <location>
        <begin position="9"/>
        <end position="161"/>
    </location>
</feature>
<sequence length="460" mass="49129">MVSAPITTSVFDLFKVGPGPSSSHTIGPMKAAFDFRQRLTDLQTDLQQQADAIHVHLYGSLSATGKGHGTDRAVVAGLLGWQPETTDPDKLLDLLRDPAQVYAIPVGNRTLSIGPQQIHFERVRYDSPYHNTMVLRLADGDDTLFSEEYYSVGGGFIIRKGEPEIAPGSLSVPYPYGTMTELKAQLITHKITLDELMLANEAALTGRNRTEINQRLDQILDFMHKAVRRGLRHKGILPGSIKLSRKAPILFQQAKGMSQSSDSFLIFLNAYCLAASEENAAGGIVVTAPTSGASGVIPGLTYLAKHHFHYDKATLRSGMLAAAAIGFLVKHNASISGAEMGCMGEIGTASAMGAAFLTRCAQPNGTIGAIEAAAEIGIEHHLGMTCDPIGGYVQIPCIERNAMGAVKAYNAFLLATSGAASFQKISLDSVIKVMKATGRDMSTKYKETSEAGLALSATEC</sequence>
<evidence type="ECO:0000313" key="15">
    <source>
        <dbReference type="Proteomes" id="UP000501802"/>
    </source>
</evidence>
<accession>A0A6G9AVW5</accession>
<dbReference type="NCBIfam" id="TIGR00720">
    <property type="entry name" value="sda_mono"/>
    <property type="match status" value="1"/>
</dbReference>
<name>A0A6G9AVW5_9BACT</name>
<dbReference type="Gene3D" id="3.30.1330.90">
    <property type="entry name" value="D-3-phosphoglycerate dehydrogenase, domain 3"/>
    <property type="match status" value="1"/>
</dbReference>
<keyword evidence="15" id="KW-1185">Reference proteome</keyword>
<dbReference type="EC" id="4.3.1.17" evidence="11"/>
<comment type="similarity">
    <text evidence="3 11">Belongs to the iron-sulfur dependent L-serine dehydratase family.</text>
</comment>